<organism evidence="5 6">
    <name type="scientific">Thermoclostridium stercorarium subsp. thermolacticum DSM 2910</name>
    <dbReference type="NCBI Taxonomy" id="1121336"/>
    <lineage>
        <taxon>Bacteria</taxon>
        <taxon>Bacillati</taxon>
        <taxon>Bacillota</taxon>
        <taxon>Clostridia</taxon>
        <taxon>Eubacteriales</taxon>
        <taxon>Oscillospiraceae</taxon>
        <taxon>Thermoclostridium</taxon>
    </lineage>
</organism>
<dbReference type="PANTHER" id="PTHR30408">
    <property type="entry name" value="TYPE-1 RESTRICTION ENZYME ECOKI SPECIFICITY PROTEIN"/>
    <property type="match status" value="1"/>
</dbReference>
<reference evidence="5 6" key="1">
    <citation type="submission" date="2016-02" db="EMBL/GenBank/DDBJ databases">
        <title>Comparison of Clostridium stercorarium subspecies using comparative genomics and transcriptomics.</title>
        <authorList>
            <person name="Schellenberg J."/>
            <person name="Thallinger G."/>
            <person name="Levin D.B."/>
            <person name="Zhang X."/>
            <person name="Alvare G."/>
            <person name="Fristensky B."/>
            <person name="Sparling R."/>
        </authorList>
    </citation>
    <scope>NUCLEOTIDE SEQUENCE [LARGE SCALE GENOMIC DNA]</scope>
    <source>
        <strain evidence="5 6">DSM 2910</strain>
    </source>
</reference>
<dbReference type="Proteomes" id="UP000092971">
    <property type="component" value="Chromosome"/>
</dbReference>
<feature type="domain" description="Type I restriction modification DNA specificity" evidence="4">
    <location>
        <begin position="3"/>
        <end position="182"/>
    </location>
</feature>
<dbReference type="Gene3D" id="3.90.220.20">
    <property type="entry name" value="DNA methylase specificity domains"/>
    <property type="match status" value="2"/>
</dbReference>
<dbReference type="Pfam" id="PF01420">
    <property type="entry name" value="Methylase_S"/>
    <property type="match status" value="2"/>
</dbReference>
<evidence type="ECO:0000256" key="3">
    <source>
        <dbReference type="ARBA" id="ARBA00023125"/>
    </source>
</evidence>
<dbReference type="InterPro" id="IPR000055">
    <property type="entry name" value="Restrct_endonuc_typeI_TRD"/>
</dbReference>
<dbReference type="PANTHER" id="PTHR30408:SF12">
    <property type="entry name" value="TYPE I RESTRICTION ENZYME MJAVIII SPECIFICITY SUBUNIT"/>
    <property type="match status" value="1"/>
</dbReference>
<dbReference type="REBASE" id="152970">
    <property type="entry name" value="S.Cst2910ORF2035P"/>
</dbReference>
<dbReference type="RefSeq" id="WP_054632603.1">
    <property type="nucleotide sequence ID" value="NZ_CP014672.1"/>
</dbReference>
<keyword evidence="5" id="KW-0255">Endonuclease</keyword>
<evidence type="ECO:0000259" key="4">
    <source>
        <dbReference type="Pfam" id="PF01420"/>
    </source>
</evidence>
<keyword evidence="5" id="KW-0378">Hydrolase</keyword>
<protein>
    <submittedName>
        <fullName evidence="5">Type I restriction endonuclease subunit S</fullName>
    </submittedName>
</protein>
<sequence length="396" mass="45430">MSKLADIFYKPISGEWGDEDINGIGIPVLRTTNFTNEGVIDYSNVVTRLINSKNIKDKFLVQGDIIIEKSGGSPNQPVGRVVFFEGEEKKYLFNNFTSVLRLKDKNNNYPKYVFYYLFANYRSGKTLRYQNKTTGISNFRLEQYIAQTEINLPPLENQKQIAKTLDTVSELIAMRKQQLTELDNLTKAVFYDMFGDPVKNNKGWKMVQLSDCCHVNPKKSEIDYFTDDLEVSFISMADVSVNGEIDTSDIRKYKDVKKGFTYFYENDVLFAKITPCMENGKGAIARGLKNNIGFGSTEFHVLRPKEGISNSEWLYHLTILPIFRKTAEKNMKGSAGQKRVPASFFDKFLVPLPPIELQNKFADIIKPINEQKLLVRKAIEETQLLFDSLMNQYFSE</sequence>
<proteinExistence type="inferred from homology"/>
<keyword evidence="2" id="KW-0680">Restriction system</keyword>
<dbReference type="EMBL" id="CP014672">
    <property type="protein sequence ID" value="ANW97901.1"/>
    <property type="molecule type" value="Genomic_DNA"/>
</dbReference>
<comment type="similarity">
    <text evidence="1">Belongs to the type-I restriction system S methylase family.</text>
</comment>
<dbReference type="GO" id="GO:0003677">
    <property type="term" value="F:DNA binding"/>
    <property type="evidence" value="ECO:0007669"/>
    <property type="project" value="UniProtKB-KW"/>
</dbReference>
<dbReference type="InterPro" id="IPR052021">
    <property type="entry name" value="Type-I_RS_S_subunit"/>
</dbReference>
<dbReference type="GO" id="GO:0009307">
    <property type="term" value="P:DNA restriction-modification system"/>
    <property type="evidence" value="ECO:0007669"/>
    <property type="project" value="UniProtKB-KW"/>
</dbReference>
<keyword evidence="5" id="KW-0540">Nuclease</keyword>
<dbReference type="AlphaFoldDB" id="A0A1B1YAU9"/>
<evidence type="ECO:0000313" key="5">
    <source>
        <dbReference type="EMBL" id="ANW97901.1"/>
    </source>
</evidence>
<name>A0A1B1YAU9_THEST</name>
<feature type="domain" description="Type I restriction modification DNA specificity" evidence="4">
    <location>
        <begin position="201"/>
        <end position="371"/>
    </location>
</feature>
<dbReference type="CDD" id="cd17260">
    <property type="entry name" value="RMtype1_S_EcoEI-TRD1-CR1_like"/>
    <property type="match status" value="1"/>
</dbReference>
<evidence type="ECO:0000313" key="6">
    <source>
        <dbReference type="Proteomes" id="UP000092971"/>
    </source>
</evidence>
<evidence type="ECO:0000256" key="1">
    <source>
        <dbReference type="ARBA" id="ARBA00010923"/>
    </source>
</evidence>
<keyword evidence="3" id="KW-0238">DNA-binding</keyword>
<dbReference type="InterPro" id="IPR044946">
    <property type="entry name" value="Restrct_endonuc_typeI_TRD_sf"/>
</dbReference>
<evidence type="ECO:0000256" key="2">
    <source>
        <dbReference type="ARBA" id="ARBA00022747"/>
    </source>
</evidence>
<dbReference type="SUPFAM" id="SSF116734">
    <property type="entry name" value="DNA methylase specificity domain"/>
    <property type="match status" value="2"/>
</dbReference>
<dbReference type="GO" id="GO:0004519">
    <property type="term" value="F:endonuclease activity"/>
    <property type="evidence" value="ECO:0007669"/>
    <property type="project" value="UniProtKB-KW"/>
</dbReference>
<accession>A0A1B1YAU9</accession>
<gene>
    <name evidence="5" type="ORF">CSTERTH_02040</name>
</gene>